<name>A0ABU0VT08_9RHOB</name>
<keyword evidence="2" id="KW-0012">Acyltransferase</keyword>
<dbReference type="EC" id="2.3.1.-" evidence="2"/>
<dbReference type="EMBL" id="JAVDBT010000001">
    <property type="protein sequence ID" value="MDQ2064856.1"/>
    <property type="molecule type" value="Genomic_DNA"/>
</dbReference>
<dbReference type="InterPro" id="IPR016181">
    <property type="entry name" value="Acyl_CoA_acyltransferase"/>
</dbReference>
<keyword evidence="2" id="KW-0808">Transferase</keyword>
<dbReference type="Gene3D" id="3.40.630.30">
    <property type="match status" value="1"/>
</dbReference>
<sequence length="166" mass="17318">MTILRPERPSDAAEIAALTTRAFATAPHSGGNEAQIIAALRDARALTLSLVLESPQGLIGHAAWSPVQIADGTQGWYGLGPVSVAPEAQGLGHGGRLIHAGMAQLAQDHAAAGCVVLGDPAYYSRFGFAVVPGITFPNVPAEYFMAQPLQGSLPRGEVTYHKAFYA</sequence>
<dbReference type="PROSITE" id="PS51186">
    <property type="entry name" value="GNAT"/>
    <property type="match status" value="1"/>
</dbReference>
<dbReference type="SUPFAM" id="SSF55729">
    <property type="entry name" value="Acyl-CoA N-acyltransferases (Nat)"/>
    <property type="match status" value="1"/>
</dbReference>
<dbReference type="Pfam" id="PF13527">
    <property type="entry name" value="Acetyltransf_9"/>
    <property type="match status" value="1"/>
</dbReference>
<dbReference type="GO" id="GO:0016746">
    <property type="term" value="F:acyltransferase activity"/>
    <property type="evidence" value="ECO:0007669"/>
    <property type="project" value="UniProtKB-KW"/>
</dbReference>
<evidence type="ECO:0000313" key="3">
    <source>
        <dbReference type="Proteomes" id="UP001239680"/>
    </source>
</evidence>
<feature type="domain" description="N-acetyltransferase" evidence="1">
    <location>
        <begin position="2"/>
        <end position="150"/>
    </location>
</feature>
<protein>
    <submittedName>
        <fullName evidence="2">N-acetyltransferase</fullName>
        <ecNumber evidence="2">2.3.1.-</ecNumber>
    </submittedName>
</protein>
<gene>
    <name evidence="2" type="ORF">Q9295_00585</name>
</gene>
<comment type="caution">
    <text evidence="2">The sequence shown here is derived from an EMBL/GenBank/DDBJ whole genome shotgun (WGS) entry which is preliminary data.</text>
</comment>
<keyword evidence="3" id="KW-1185">Reference proteome</keyword>
<dbReference type="InterPro" id="IPR000182">
    <property type="entry name" value="GNAT_dom"/>
</dbReference>
<evidence type="ECO:0000313" key="2">
    <source>
        <dbReference type="EMBL" id="MDQ2064856.1"/>
    </source>
</evidence>
<evidence type="ECO:0000259" key="1">
    <source>
        <dbReference type="PROSITE" id="PS51186"/>
    </source>
</evidence>
<proteinExistence type="predicted"/>
<accession>A0ABU0VT08</accession>
<dbReference type="Proteomes" id="UP001239680">
    <property type="component" value="Unassembled WGS sequence"/>
</dbReference>
<reference evidence="2 3" key="1">
    <citation type="submission" date="2023-08" db="EMBL/GenBank/DDBJ databases">
        <title>Characterization of two Paracoccaceae strains isolated from Phycosphere and proposal of Xinfangfangia lacusdiani sp. nov.</title>
        <authorList>
            <person name="Deng Y."/>
            <person name="Zhang Y.Q."/>
        </authorList>
    </citation>
    <scope>NUCLEOTIDE SEQUENCE [LARGE SCALE GENOMIC DNA]</scope>
    <source>
        <strain evidence="2 3">CPCC 101601</strain>
    </source>
</reference>
<dbReference type="RefSeq" id="WP_306678362.1">
    <property type="nucleotide sequence ID" value="NZ_JAVDBT010000001.1"/>
</dbReference>
<dbReference type="CDD" id="cd04301">
    <property type="entry name" value="NAT_SF"/>
    <property type="match status" value="1"/>
</dbReference>
<organism evidence="2 3">
    <name type="scientific">Pseudogemmobacter lacusdianii</name>
    <dbReference type="NCBI Taxonomy" id="3069608"/>
    <lineage>
        <taxon>Bacteria</taxon>
        <taxon>Pseudomonadati</taxon>
        <taxon>Pseudomonadota</taxon>
        <taxon>Alphaproteobacteria</taxon>
        <taxon>Rhodobacterales</taxon>
        <taxon>Paracoccaceae</taxon>
        <taxon>Pseudogemmobacter</taxon>
    </lineage>
</organism>